<evidence type="ECO:0000313" key="2">
    <source>
        <dbReference type="Proteomes" id="UP001206925"/>
    </source>
</evidence>
<accession>A0AAD5CHH9</accession>
<protein>
    <submittedName>
        <fullName evidence="1">Uncharacterized protein</fullName>
    </submittedName>
</protein>
<sequence>MDVDLSHHIAKVRPTLHKVSKFHLILMLSGCNLDYIEAYEFASTNLD</sequence>
<dbReference type="AlphaFoldDB" id="A0AAD5CHH9"/>
<dbReference type="Proteomes" id="UP001206925">
    <property type="component" value="Unassembled WGS sequence"/>
</dbReference>
<reference evidence="1" key="1">
    <citation type="submission" date="2022-06" db="EMBL/GenBank/DDBJ databases">
        <title>Uncovering the hologenomic basis of an extraordinary plant invasion.</title>
        <authorList>
            <person name="Bieker V.C."/>
            <person name="Martin M.D."/>
            <person name="Gilbert T."/>
            <person name="Hodgins K."/>
            <person name="Battlay P."/>
            <person name="Petersen B."/>
            <person name="Wilson J."/>
        </authorList>
    </citation>
    <scope>NUCLEOTIDE SEQUENCE</scope>
    <source>
        <strain evidence="1">AA19_3_7</strain>
        <tissue evidence="1">Leaf</tissue>
    </source>
</reference>
<proteinExistence type="predicted"/>
<organism evidence="1 2">
    <name type="scientific">Ambrosia artemisiifolia</name>
    <name type="common">Common ragweed</name>
    <dbReference type="NCBI Taxonomy" id="4212"/>
    <lineage>
        <taxon>Eukaryota</taxon>
        <taxon>Viridiplantae</taxon>
        <taxon>Streptophyta</taxon>
        <taxon>Embryophyta</taxon>
        <taxon>Tracheophyta</taxon>
        <taxon>Spermatophyta</taxon>
        <taxon>Magnoliopsida</taxon>
        <taxon>eudicotyledons</taxon>
        <taxon>Gunneridae</taxon>
        <taxon>Pentapetalae</taxon>
        <taxon>asterids</taxon>
        <taxon>campanulids</taxon>
        <taxon>Asterales</taxon>
        <taxon>Asteraceae</taxon>
        <taxon>Asteroideae</taxon>
        <taxon>Heliantheae alliance</taxon>
        <taxon>Heliantheae</taxon>
        <taxon>Ambrosia</taxon>
    </lineage>
</organism>
<name>A0AAD5CHH9_AMBAR</name>
<evidence type="ECO:0000313" key="1">
    <source>
        <dbReference type="EMBL" id="KAI7741727.1"/>
    </source>
</evidence>
<keyword evidence="2" id="KW-1185">Reference proteome</keyword>
<gene>
    <name evidence="1" type="ORF">M8C21_007141</name>
</gene>
<dbReference type="EMBL" id="JAMZMK010008141">
    <property type="protein sequence ID" value="KAI7741727.1"/>
    <property type="molecule type" value="Genomic_DNA"/>
</dbReference>
<comment type="caution">
    <text evidence="1">The sequence shown here is derived from an EMBL/GenBank/DDBJ whole genome shotgun (WGS) entry which is preliminary data.</text>
</comment>